<dbReference type="GO" id="GO:0008353">
    <property type="term" value="F:RNA polymerase II CTD heptapeptide repeat kinase activity"/>
    <property type="evidence" value="ECO:0007669"/>
    <property type="project" value="TreeGrafter"/>
</dbReference>
<dbReference type="PROSITE" id="PS50011">
    <property type="entry name" value="PROTEIN_KINASE_DOM"/>
    <property type="match status" value="1"/>
</dbReference>
<dbReference type="GO" id="GO:0030332">
    <property type="term" value="F:cyclin binding"/>
    <property type="evidence" value="ECO:0007669"/>
    <property type="project" value="TreeGrafter"/>
</dbReference>
<evidence type="ECO:0000313" key="8">
    <source>
        <dbReference type="EMBL" id="RSH83580.1"/>
    </source>
</evidence>
<gene>
    <name evidence="8" type="ORF">EHS24_007268</name>
</gene>
<keyword evidence="3" id="KW-0547">Nucleotide-binding</keyword>
<dbReference type="EMBL" id="RSCE01000004">
    <property type="protein sequence ID" value="RSH83580.1"/>
    <property type="molecule type" value="Genomic_DNA"/>
</dbReference>
<evidence type="ECO:0000313" key="9">
    <source>
        <dbReference type="Proteomes" id="UP000279236"/>
    </source>
</evidence>
<evidence type="ECO:0000259" key="7">
    <source>
        <dbReference type="PROSITE" id="PS50011"/>
    </source>
</evidence>
<dbReference type="InterPro" id="IPR011009">
    <property type="entry name" value="Kinase-like_dom_sf"/>
</dbReference>
<comment type="caution">
    <text evidence="8">The sequence shown here is derived from an EMBL/GenBank/DDBJ whole genome shotgun (WGS) entry which is preliminary data.</text>
</comment>
<protein>
    <recommendedName>
        <fullName evidence="7">Protein kinase domain-containing protein</fullName>
    </recommendedName>
</protein>
<dbReference type="GO" id="GO:0005524">
    <property type="term" value="F:ATP binding"/>
    <property type="evidence" value="ECO:0007669"/>
    <property type="project" value="UniProtKB-KW"/>
</dbReference>
<feature type="region of interest" description="Disordered" evidence="6">
    <location>
        <begin position="235"/>
        <end position="262"/>
    </location>
</feature>
<dbReference type="GeneID" id="39591811"/>
<evidence type="ECO:0000256" key="3">
    <source>
        <dbReference type="ARBA" id="ARBA00022741"/>
    </source>
</evidence>
<keyword evidence="9" id="KW-1185">Reference proteome</keyword>
<dbReference type="SMART" id="SM00220">
    <property type="entry name" value="S_TKc"/>
    <property type="match status" value="1"/>
</dbReference>
<evidence type="ECO:0000256" key="5">
    <source>
        <dbReference type="ARBA" id="ARBA00022840"/>
    </source>
</evidence>
<name>A0A427XXM1_9TREE</name>
<dbReference type="Proteomes" id="UP000279236">
    <property type="component" value="Unassembled WGS sequence"/>
</dbReference>
<keyword evidence="1" id="KW-0723">Serine/threonine-protein kinase</keyword>
<dbReference type="InterPro" id="IPR050108">
    <property type="entry name" value="CDK"/>
</dbReference>
<keyword evidence="5" id="KW-0067">ATP-binding</keyword>
<dbReference type="RefSeq" id="XP_028477532.1">
    <property type="nucleotide sequence ID" value="XM_028622640.1"/>
</dbReference>
<keyword evidence="2" id="KW-0808">Transferase</keyword>
<dbReference type="Pfam" id="PF00069">
    <property type="entry name" value="Pkinase"/>
    <property type="match status" value="1"/>
</dbReference>
<dbReference type="SUPFAM" id="SSF56112">
    <property type="entry name" value="Protein kinase-like (PK-like)"/>
    <property type="match status" value="1"/>
</dbReference>
<accession>A0A427XXM1</accession>
<feature type="domain" description="Protein kinase" evidence="7">
    <location>
        <begin position="3"/>
        <end position="381"/>
    </location>
</feature>
<dbReference type="OrthoDB" id="413582at2759"/>
<feature type="compositionally biased region" description="Low complexity" evidence="6">
    <location>
        <begin position="237"/>
        <end position="254"/>
    </location>
</feature>
<evidence type="ECO:0000256" key="1">
    <source>
        <dbReference type="ARBA" id="ARBA00022527"/>
    </source>
</evidence>
<dbReference type="AlphaFoldDB" id="A0A427XXM1"/>
<reference evidence="8 9" key="1">
    <citation type="submission" date="2018-11" db="EMBL/GenBank/DDBJ databases">
        <title>Genome sequence of Apiotrichum porosum DSM 27194.</title>
        <authorList>
            <person name="Aliyu H."/>
            <person name="Gorte O."/>
            <person name="Ochsenreither K."/>
        </authorList>
    </citation>
    <scope>NUCLEOTIDE SEQUENCE [LARGE SCALE GENOMIC DNA]</scope>
    <source>
        <strain evidence="8 9">DSM 27194</strain>
    </source>
</reference>
<dbReference type="InterPro" id="IPR000719">
    <property type="entry name" value="Prot_kinase_dom"/>
</dbReference>
<evidence type="ECO:0000256" key="2">
    <source>
        <dbReference type="ARBA" id="ARBA00022679"/>
    </source>
</evidence>
<sequence>MSNPVARPLAQGIHADLILAPVGASSPSVDALAPPQWIDVADSAVAAAARRLVLKIVVAQKNGVSQARRPHDVVREVRVLEKARHSNIVPLLSYEFNAALLEHTLTFPLLALTLTDLLASEVACRHVVDLFAYTAKGVFAALQHLHSLGLAHRDINPANIMVDWHGVPRLIDFGTAWDPNRRGDDGHGGMSCAVGAGPYRAPELLFSPPTYDAQAVDLWGAGVSLAEFFRPRGTRASSVSDFGGSDTSDSPDPSQFEPPDLTGLQLTQPPAVLFSSQFGELGLAASIFRLLGTPTHDSWPSFSSLPDAGKMPFDVQPARLLRDALELDNSVGTSSAGTAIVDCLEALVRLEPAARRSATETLRVLECVAQNEVAGVLQPLLEATATQYRV</sequence>
<keyword evidence="4" id="KW-0418">Kinase</keyword>
<dbReference type="GO" id="GO:0008024">
    <property type="term" value="C:cyclin/CDK positive transcription elongation factor complex"/>
    <property type="evidence" value="ECO:0007669"/>
    <property type="project" value="TreeGrafter"/>
</dbReference>
<dbReference type="STRING" id="105984.A0A427XXM1"/>
<dbReference type="GO" id="GO:0032968">
    <property type="term" value="P:positive regulation of transcription elongation by RNA polymerase II"/>
    <property type="evidence" value="ECO:0007669"/>
    <property type="project" value="TreeGrafter"/>
</dbReference>
<proteinExistence type="predicted"/>
<evidence type="ECO:0000256" key="6">
    <source>
        <dbReference type="SAM" id="MobiDB-lite"/>
    </source>
</evidence>
<dbReference type="PANTHER" id="PTHR24056:SF546">
    <property type="entry name" value="CYCLIN-DEPENDENT KINASE 12"/>
    <property type="match status" value="1"/>
</dbReference>
<dbReference type="Gene3D" id="1.10.510.10">
    <property type="entry name" value="Transferase(Phosphotransferase) domain 1"/>
    <property type="match status" value="1"/>
</dbReference>
<dbReference type="PANTHER" id="PTHR24056">
    <property type="entry name" value="CELL DIVISION PROTEIN KINASE"/>
    <property type="match status" value="1"/>
</dbReference>
<organism evidence="8 9">
    <name type="scientific">Apiotrichum porosum</name>
    <dbReference type="NCBI Taxonomy" id="105984"/>
    <lineage>
        <taxon>Eukaryota</taxon>
        <taxon>Fungi</taxon>
        <taxon>Dikarya</taxon>
        <taxon>Basidiomycota</taxon>
        <taxon>Agaricomycotina</taxon>
        <taxon>Tremellomycetes</taxon>
        <taxon>Trichosporonales</taxon>
        <taxon>Trichosporonaceae</taxon>
        <taxon>Apiotrichum</taxon>
    </lineage>
</organism>
<evidence type="ECO:0000256" key="4">
    <source>
        <dbReference type="ARBA" id="ARBA00022777"/>
    </source>
</evidence>